<name>A0A8H4PFQ6_9HYPO</name>
<proteinExistence type="predicted"/>
<evidence type="ECO:0000313" key="2">
    <source>
        <dbReference type="EMBL" id="KAF4458957.1"/>
    </source>
</evidence>
<gene>
    <name evidence="2" type="ORF">FALBO_14292</name>
</gene>
<reference evidence="2 3" key="1">
    <citation type="submission" date="2020-01" db="EMBL/GenBank/DDBJ databases">
        <title>Identification and distribution of gene clusters putatively required for synthesis of sphingolipid metabolism inhibitors in phylogenetically diverse species of the filamentous fungus Fusarium.</title>
        <authorList>
            <person name="Kim H.-S."/>
            <person name="Busman M."/>
            <person name="Brown D.W."/>
            <person name="Divon H."/>
            <person name="Uhlig S."/>
            <person name="Proctor R.H."/>
        </authorList>
    </citation>
    <scope>NUCLEOTIDE SEQUENCE [LARGE SCALE GENOMIC DNA]</scope>
    <source>
        <strain evidence="2 3">NRRL 20459</strain>
    </source>
</reference>
<dbReference type="Proteomes" id="UP000554235">
    <property type="component" value="Unassembled WGS sequence"/>
</dbReference>
<sequence>MIKAVILTAGLLAGAAFGHPHKEPDAESIKVHREILERCGPRVAKMKRDRLALTRRDLSIDADSGDTVYASLYLLIPIK</sequence>
<evidence type="ECO:0000256" key="1">
    <source>
        <dbReference type="SAM" id="SignalP"/>
    </source>
</evidence>
<feature type="non-terminal residue" evidence="2">
    <location>
        <position position="1"/>
    </location>
</feature>
<keyword evidence="3" id="KW-1185">Reference proteome</keyword>
<organism evidence="2 3">
    <name type="scientific">Fusarium albosuccineum</name>
    <dbReference type="NCBI Taxonomy" id="1237068"/>
    <lineage>
        <taxon>Eukaryota</taxon>
        <taxon>Fungi</taxon>
        <taxon>Dikarya</taxon>
        <taxon>Ascomycota</taxon>
        <taxon>Pezizomycotina</taxon>
        <taxon>Sordariomycetes</taxon>
        <taxon>Hypocreomycetidae</taxon>
        <taxon>Hypocreales</taxon>
        <taxon>Nectriaceae</taxon>
        <taxon>Fusarium</taxon>
        <taxon>Fusarium decemcellulare species complex</taxon>
    </lineage>
</organism>
<dbReference type="AlphaFoldDB" id="A0A8H4PFQ6"/>
<feature type="chain" id="PRO_5034046779" evidence="1">
    <location>
        <begin position="19"/>
        <end position="79"/>
    </location>
</feature>
<keyword evidence="1" id="KW-0732">Signal</keyword>
<comment type="caution">
    <text evidence="2">The sequence shown here is derived from an EMBL/GenBank/DDBJ whole genome shotgun (WGS) entry which is preliminary data.</text>
</comment>
<accession>A0A8H4PFQ6</accession>
<feature type="signal peptide" evidence="1">
    <location>
        <begin position="1"/>
        <end position="18"/>
    </location>
</feature>
<protein>
    <submittedName>
        <fullName evidence="2">Uncharacterized protein</fullName>
    </submittedName>
</protein>
<dbReference type="EMBL" id="JAADYS010002300">
    <property type="protein sequence ID" value="KAF4458957.1"/>
    <property type="molecule type" value="Genomic_DNA"/>
</dbReference>
<evidence type="ECO:0000313" key="3">
    <source>
        <dbReference type="Proteomes" id="UP000554235"/>
    </source>
</evidence>